<evidence type="ECO:0000313" key="4">
    <source>
        <dbReference type="CGD" id="CAL0000169886"/>
    </source>
</evidence>
<proteinExistence type="predicted"/>
<keyword evidence="2" id="KW-0808">Transferase</keyword>
<dbReference type="RefSeq" id="XP_002419048.1">
    <property type="nucleotide sequence ID" value="XM_002419003.1"/>
</dbReference>
<organism evidence="5 6">
    <name type="scientific">Candida dubliniensis (strain CD36 / ATCC MYA-646 / CBS 7987 / NCPF 3949 / NRRL Y-17841)</name>
    <name type="common">Yeast</name>
    <dbReference type="NCBI Taxonomy" id="573826"/>
    <lineage>
        <taxon>Eukaryota</taxon>
        <taxon>Fungi</taxon>
        <taxon>Dikarya</taxon>
        <taxon>Ascomycota</taxon>
        <taxon>Saccharomycotina</taxon>
        <taxon>Pichiomycetes</taxon>
        <taxon>Debaryomycetaceae</taxon>
        <taxon>Candida/Lodderomyces clade</taxon>
        <taxon>Candida</taxon>
    </lineage>
</organism>
<dbReference type="HOGENOM" id="CLU_046586_0_0_1"/>
<evidence type="ECO:0000256" key="1">
    <source>
        <dbReference type="ARBA" id="ARBA00022603"/>
    </source>
</evidence>
<dbReference type="Gene3D" id="3.40.50.150">
    <property type="entry name" value="Vaccinia Virus protein VP39"/>
    <property type="match status" value="1"/>
</dbReference>
<dbReference type="AlphaFoldDB" id="B9WD81"/>
<evidence type="ECO:0000313" key="5">
    <source>
        <dbReference type="EMBL" id="CAX42631.1"/>
    </source>
</evidence>
<dbReference type="InterPro" id="IPR050602">
    <property type="entry name" value="Malonyl-ACP_OMT"/>
</dbReference>
<dbReference type="GeneID" id="8046990"/>
<dbReference type="PANTHER" id="PTHR13090:SF1">
    <property type="entry name" value="ARGININE-HYDROXYLASE NDUFAF5, MITOCHONDRIAL"/>
    <property type="match status" value="1"/>
</dbReference>
<dbReference type="CDD" id="cd02440">
    <property type="entry name" value="AdoMet_MTases"/>
    <property type="match status" value="1"/>
</dbReference>
<reference evidence="5 6" key="1">
    <citation type="journal article" date="2009" name="Genome Res.">
        <title>Comparative genomics of the fungal pathogens Candida dubliniensis and Candida albicans.</title>
        <authorList>
            <person name="Jackson A.P."/>
            <person name="Gamble J.A."/>
            <person name="Yeomans T."/>
            <person name="Moran G.P."/>
            <person name="Saunders D."/>
            <person name="Harris D."/>
            <person name="Aslett M."/>
            <person name="Barrell J.F."/>
            <person name="Butler G."/>
            <person name="Citiulo F."/>
            <person name="Coleman D.C."/>
            <person name="de Groot P.W.J."/>
            <person name="Goodwin T.J."/>
            <person name="Quail M.A."/>
            <person name="McQuillan J."/>
            <person name="Munro C.A."/>
            <person name="Pain A."/>
            <person name="Poulter R.T."/>
            <person name="Rajandream M.A."/>
            <person name="Renauld H."/>
            <person name="Spiering M.J."/>
            <person name="Tivey A."/>
            <person name="Gow N.A.R."/>
            <person name="Barrell B."/>
            <person name="Sullivan D.J."/>
            <person name="Berriman M."/>
        </authorList>
    </citation>
    <scope>NUCLEOTIDE SEQUENCE [LARGE SCALE GENOMIC DNA]</scope>
    <source>
        <strain evidence="6">CD36 / ATCC MYA-646 / CBS 7987 / NCPF 3949 / NRRL Y-17841</strain>
    </source>
</reference>
<dbReference type="CGD" id="CAL0000169886">
    <property type="gene designation" value="Cd36_81020"/>
</dbReference>
<evidence type="ECO:0000256" key="2">
    <source>
        <dbReference type="ARBA" id="ARBA00022679"/>
    </source>
</evidence>
<keyword evidence="6" id="KW-1185">Reference proteome</keyword>
<feature type="region of interest" description="Disordered" evidence="3">
    <location>
        <begin position="15"/>
        <end position="34"/>
    </location>
</feature>
<dbReference type="EMBL" id="FM992690">
    <property type="protein sequence ID" value="CAX42631.1"/>
    <property type="molecule type" value="Genomic_DNA"/>
</dbReference>
<dbReference type="InterPro" id="IPR029063">
    <property type="entry name" value="SAM-dependent_MTases_sf"/>
</dbReference>
<dbReference type="eggNOG" id="KOG2940">
    <property type="taxonomic scope" value="Eukaryota"/>
</dbReference>
<dbReference type="Pfam" id="PF13489">
    <property type="entry name" value="Methyltransf_23"/>
    <property type="match status" value="1"/>
</dbReference>
<name>B9WD81_CANDC</name>
<evidence type="ECO:0000313" key="6">
    <source>
        <dbReference type="Proteomes" id="UP000002605"/>
    </source>
</evidence>
<dbReference type="VEuPathDB" id="FungiDB:CD36_81020"/>
<accession>B9WD81</accession>
<gene>
    <name evidence="4" type="ordered locus">Cd36_81020</name>
    <name evidence="5" type="ORF">CD36_81020</name>
</gene>
<evidence type="ECO:0000256" key="3">
    <source>
        <dbReference type="SAM" id="MobiDB-lite"/>
    </source>
</evidence>
<dbReference type="PANTHER" id="PTHR13090">
    <property type="entry name" value="ARGININE-HYDROXYLASE NDUFAF5, MITOCHONDRIAL"/>
    <property type="match status" value="1"/>
</dbReference>
<dbReference type="OrthoDB" id="16816at2759"/>
<feature type="compositionally biased region" description="Low complexity" evidence="3">
    <location>
        <begin position="15"/>
        <end position="32"/>
    </location>
</feature>
<keyword evidence="1 5" id="KW-0489">Methyltransferase</keyword>
<protein>
    <submittedName>
        <fullName evidence="5">Methyltransferase, putative</fullName>
    </submittedName>
</protein>
<dbReference type="GO" id="GO:0032981">
    <property type="term" value="P:mitochondrial respiratory chain complex I assembly"/>
    <property type="evidence" value="ECO:0007669"/>
    <property type="project" value="TreeGrafter"/>
</dbReference>
<dbReference type="GO" id="GO:0005739">
    <property type="term" value="C:mitochondrion"/>
    <property type="evidence" value="ECO:0007669"/>
    <property type="project" value="TreeGrafter"/>
</dbReference>
<dbReference type="GO" id="GO:0032259">
    <property type="term" value="P:methylation"/>
    <property type="evidence" value="ECO:0007669"/>
    <property type="project" value="UniProtKB-KW"/>
</dbReference>
<dbReference type="GO" id="GO:0008168">
    <property type="term" value="F:methyltransferase activity"/>
    <property type="evidence" value="ECO:0007669"/>
    <property type="project" value="UniProtKB-KW"/>
</dbReference>
<sequence>MNKYISITRSLATAAKKSTNSTTTKTTTTKNSQPPQFKVFDKSTKLLQRSKHAKLTPELSRKKDYLRDEIAIKTIERLAFITRPMDNLLDFGSNAGNFLNQLIKDSKIPPPPQGKNGDDEDDELEVKLIEQLNKDKQIVRNKIKNLIMFDTSKDLLYRDVNETTTTLSNTSMKITRCVGDDEETFNHEIFKNDNQYDAIISNLSLHWINDLPKVLTNIHRILKKDGFFMATLFGGDTLYELRTSLQLAELERKGGISPRVSPLIHLNDIGSLLTKAGFSMLTIDSEDIIVNGYPNIINVCEDLQIMGENNGLISRNYLDRDVLIAADQIYKSLHGDEHGLPATFSVIFFIGWKN</sequence>
<dbReference type="SUPFAM" id="SSF53335">
    <property type="entry name" value="S-adenosyl-L-methionine-dependent methyltransferases"/>
    <property type="match status" value="1"/>
</dbReference>
<dbReference type="Proteomes" id="UP000002605">
    <property type="component" value="Chromosome 3"/>
</dbReference>
<dbReference type="KEGG" id="cdu:CD36_81020"/>